<dbReference type="InterPro" id="IPR051270">
    <property type="entry name" value="Tyrosine-tRNA_ligase_regulator"/>
</dbReference>
<proteinExistence type="predicted"/>
<dbReference type="SUPFAM" id="SSF50249">
    <property type="entry name" value="Nucleic acid-binding proteins"/>
    <property type="match status" value="1"/>
</dbReference>
<dbReference type="Proteomes" id="UP001057375">
    <property type="component" value="Unassembled WGS sequence"/>
</dbReference>
<reference evidence="6" key="1">
    <citation type="submission" date="2022-03" db="EMBL/GenBank/DDBJ databases">
        <title>Draft genome sequence of Aduncisulcus paluster, a free-living microaerophilic Fornicata.</title>
        <authorList>
            <person name="Yuyama I."/>
            <person name="Kume K."/>
            <person name="Tamura T."/>
            <person name="Inagaki Y."/>
            <person name="Hashimoto T."/>
        </authorList>
    </citation>
    <scope>NUCLEOTIDE SEQUENCE</scope>
    <source>
        <strain evidence="6">NY0171</strain>
    </source>
</reference>
<feature type="domain" description="TRNA-binding" evidence="5">
    <location>
        <begin position="226"/>
        <end position="328"/>
    </location>
</feature>
<evidence type="ECO:0000259" key="5">
    <source>
        <dbReference type="PROSITE" id="PS50886"/>
    </source>
</evidence>
<sequence length="389" mass="42492">MEVQTPKGIKSPEVFSNIVSALFKGIKCKGKFSITSSGESSSIVVIAKGKKYSGLLGLVQCMMSLSKKPLLIPKKPEELEEMYTFLGLIEPVLFDSDISTLLPKLDEIVSFSYFIAPQSALSVSDYIMAYSFSSVLLPASVPALSRYLTFTCASLGLPFTAIPAPVLDPLCLDGEKSKMVKLPKKKKVVAASDSSNKKKDDKKDKKDKKEKKKEKKEKKPSSVAYDASELDIRIGKILEAKPHPHADKLMVETIDFGEESGPRTVCSGVRDVFTVEQLSGLVCVVVNLKPVNQRKILSCGMLLVADDGKGQKALLRPQGDVKIGTRVTFEGIEQKELKDMPTLKPGRPKYDTVICHLCVAEGCAAWKTHKFMVDGKCVKTEPVLNGTIA</sequence>
<dbReference type="InterPro" id="IPR002547">
    <property type="entry name" value="tRNA-bd_dom"/>
</dbReference>
<dbReference type="PROSITE" id="PS50886">
    <property type="entry name" value="TRBD"/>
    <property type="match status" value="1"/>
</dbReference>
<dbReference type="Pfam" id="PF01588">
    <property type="entry name" value="tRNA_bind"/>
    <property type="match status" value="1"/>
</dbReference>
<dbReference type="EMBL" id="BQXS01011319">
    <property type="protein sequence ID" value="GKT36856.1"/>
    <property type="molecule type" value="Genomic_DNA"/>
</dbReference>
<feature type="compositionally biased region" description="Basic and acidic residues" evidence="4">
    <location>
        <begin position="195"/>
        <end position="204"/>
    </location>
</feature>
<organism evidence="6 7">
    <name type="scientific">Aduncisulcus paluster</name>
    <dbReference type="NCBI Taxonomy" id="2918883"/>
    <lineage>
        <taxon>Eukaryota</taxon>
        <taxon>Metamonada</taxon>
        <taxon>Carpediemonas-like organisms</taxon>
        <taxon>Aduncisulcus</taxon>
    </lineage>
</organism>
<evidence type="ECO:0000313" key="7">
    <source>
        <dbReference type="Proteomes" id="UP001057375"/>
    </source>
</evidence>
<comment type="caution">
    <text evidence="6">The sequence shown here is derived from an EMBL/GenBank/DDBJ whole genome shotgun (WGS) entry which is preliminary data.</text>
</comment>
<keyword evidence="7" id="KW-1185">Reference proteome</keyword>
<evidence type="ECO:0000256" key="1">
    <source>
        <dbReference type="ARBA" id="ARBA00022555"/>
    </source>
</evidence>
<feature type="region of interest" description="Disordered" evidence="4">
    <location>
        <begin position="183"/>
        <end position="222"/>
    </location>
</feature>
<name>A0ABQ5KXT3_9EUKA</name>
<keyword evidence="2 3" id="KW-0694">RNA-binding</keyword>
<protein>
    <recommendedName>
        <fullName evidence="5">tRNA-binding domain-containing protein</fullName>
    </recommendedName>
</protein>
<dbReference type="Gene3D" id="2.40.50.140">
    <property type="entry name" value="Nucleic acid-binding proteins"/>
    <property type="match status" value="1"/>
</dbReference>
<dbReference type="PANTHER" id="PTHR11586:SF33">
    <property type="entry name" value="AMINOACYL TRNA SYNTHASE COMPLEX-INTERACTING MULTIFUNCTIONAL PROTEIN 1"/>
    <property type="match status" value="1"/>
</dbReference>
<evidence type="ECO:0000256" key="4">
    <source>
        <dbReference type="SAM" id="MobiDB-lite"/>
    </source>
</evidence>
<feature type="compositionally biased region" description="Basic residues" evidence="4">
    <location>
        <begin position="205"/>
        <end position="218"/>
    </location>
</feature>
<gene>
    <name evidence="6" type="ORF">ADUPG1_009749</name>
</gene>
<evidence type="ECO:0000256" key="3">
    <source>
        <dbReference type="PROSITE-ProRule" id="PRU00209"/>
    </source>
</evidence>
<accession>A0ABQ5KXT3</accession>
<evidence type="ECO:0000313" key="6">
    <source>
        <dbReference type="EMBL" id="GKT36856.1"/>
    </source>
</evidence>
<dbReference type="InterPro" id="IPR012340">
    <property type="entry name" value="NA-bd_OB-fold"/>
</dbReference>
<evidence type="ECO:0000256" key="2">
    <source>
        <dbReference type="ARBA" id="ARBA00022884"/>
    </source>
</evidence>
<keyword evidence="1 3" id="KW-0820">tRNA-binding</keyword>
<dbReference type="PANTHER" id="PTHR11586">
    <property type="entry name" value="TRNA-AMINOACYLATION COFACTOR ARC1 FAMILY MEMBER"/>
    <property type="match status" value="1"/>
</dbReference>